<evidence type="ECO:0000313" key="2">
    <source>
        <dbReference type="EMBL" id="SFN89418.1"/>
    </source>
</evidence>
<dbReference type="RefSeq" id="WP_139222096.1">
    <property type="nucleotide sequence ID" value="NZ_FOVD01000010.1"/>
</dbReference>
<dbReference type="EMBL" id="FOVD01000010">
    <property type="protein sequence ID" value="SFN89418.1"/>
    <property type="molecule type" value="Genomic_DNA"/>
</dbReference>
<dbReference type="InterPro" id="IPR025535">
    <property type="entry name" value="DUF4421"/>
</dbReference>
<reference evidence="3" key="1">
    <citation type="submission" date="2016-10" db="EMBL/GenBank/DDBJ databases">
        <authorList>
            <person name="Varghese N."/>
            <person name="Submissions S."/>
        </authorList>
    </citation>
    <scope>NUCLEOTIDE SEQUENCE [LARGE SCALE GENOMIC DNA]</scope>
    <source>
        <strain evidence="3">DSM 25575</strain>
    </source>
</reference>
<dbReference type="Proteomes" id="UP000198769">
    <property type="component" value="Unassembled WGS sequence"/>
</dbReference>
<protein>
    <recommendedName>
        <fullName evidence="4">DUF4421 domain-containing protein</fullName>
    </recommendedName>
</protein>
<feature type="chain" id="PRO_5011733795" description="DUF4421 domain-containing protein" evidence="1">
    <location>
        <begin position="21"/>
        <end position="342"/>
    </location>
</feature>
<evidence type="ECO:0008006" key="4">
    <source>
        <dbReference type="Google" id="ProtNLM"/>
    </source>
</evidence>
<evidence type="ECO:0000313" key="3">
    <source>
        <dbReference type="Proteomes" id="UP000198769"/>
    </source>
</evidence>
<gene>
    <name evidence="2" type="ORF">SAMN05421594_4611</name>
</gene>
<accession>A0A1I5CR25</accession>
<feature type="signal peptide" evidence="1">
    <location>
        <begin position="1"/>
        <end position="20"/>
    </location>
</feature>
<proteinExistence type="predicted"/>
<evidence type="ECO:0000256" key="1">
    <source>
        <dbReference type="SAM" id="SignalP"/>
    </source>
</evidence>
<keyword evidence="3" id="KW-1185">Reference proteome</keyword>
<name>A0A1I5CR25_CHROL</name>
<dbReference type="AlphaFoldDB" id="A0A1I5CR25"/>
<dbReference type="OrthoDB" id="669053at2"/>
<dbReference type="Pfam" id="PF14391">
    <property type="entry name" value="DUF4421"/>
    <property type="match status" value="1"/>
</dbReference>
<sequence>MSPKSAAALLFVLVMVMAKAQTDTTKIKSYADQVMVRINLDTNIEKYVYTEGPEDKGIEMSYAINNKTRASVSIDYRIISATVSFTPNFLPDNNDNELKGSSSYADFRFRFFPKKFIQTVYYKNVKGFYLENMKDFFPEWREGIDPYLQFPDLRIQSFGGSTAYVLKNDFSLKSIYTQGEWQKQSRGSWVPFVDYDLSIFRDILNGQKSKETQYSFGANIGYFYNWVLGAKKRVNIAPNVSLGFGGMFSSSWDIRGDGTKFNKENTQYLTFRFATGLHIGYNTDRILFGGKFNVNASAYNEKSDQTVQNNNLYGLLYIGYRFPPPKVVERNYDKIQKKIPVL</sequence>
<organism evidence="2 3">
    <name type="scientific">Chryseobacterium oleae</name>
    <dbReference type="NCBI Taxonomy" id="491207"/>
    <lineage>
        <taxon>Bacteria</taxon>
        <taxon>Pseudomonadati</taxon>
        <taxon>Bacteroidota</taxon>
        <taxon>Flavobacteriia</taxon>
        <taxon>Flavobacteriales</taxon>
        <taxon>Weeksellaceae</taxon>
        <taxon>Chryseobacterium group</taxon>
        <taxon>Chryseobacterium</taxon>
    </lineage>
</organism>
<keyword evidence="1" id="KW-0732">Signal</keyword>